<dbReference type="Gene3D" id="1.25.40.20">
    <property type="entry name" value="Ankyrin repeat-containing domain"/>
    <property type="match status" value="4"/>
</dbReference>
<reference evidence="6" key="1">
    <citation type="submission" date="2022-11" db="EMBL/GenBank/DDBJ databases">
        <authorList>
            <person name="Petersen C."/>
        </authorList>
    </citation>
    <scope>NUCLEOTIDE SEQUENCE</scope>
    <source>
        <strain evidence="6">IBT 26290</strain>
    </source>
</reference>
<feature type="repeat" description="ANK" evidence="2">
    <location>
        <begin position="1078"/>
        <end position="1110"/>
    </location>
</feature>
<evidence type="ECO:0000259" key="5">
    <source>
        <dbReference type="Pfam" id="PF24883"/>
    </source>
</evidence>
<dbReference type="InterPro" id="IPR036770">
    <property type="entry name" value="Ankyrin_rpt-contain_sf"/>
</dbReference>
<dbReference type="GO" id="GO:0003824">
    <property type="term" value="F:catalytic activity"/>
    <property type="evidence" value="ECO:0007669"/>
    <property type="project" value="InterPro"/>
</dbReference>
<keyword evidence="1" id="KW-0677">Repeat</keyword>
<dbReference type="SUPFAM" id="SSF53167">
    <property type="entry name" value="Purine and uridine phosphorylases"/>
    <property type="match status" value="1"/>
</dbReference>
<dbReference type="SUPFAM" id="SSF52540">
    <property type="entry name" value="P-loop containing nucleoside triphosphate hydrolases"/>
    <property type="match status" value="1"/>
</dbReference>
<feature type="repeat" description="ANK" evidence="2">
    <location>
        <begin position="945"/>
        <end position="977"/>
    </location>
</feature>
<feature type="repeat" description="ANK" evidence="2">
    <location>
        <begin position="1255"/>
        <end position="1277"/>
    </location>
</feature>
<dbReference type="InterPro" id="IPR056884">
    <property type="entry name" value="NPHP3-like_N"/>
</dbReference>
<dbReference type="SUPFAM" id="SSF48403">
    <property type="entry name" value="Ankyrin repeat"/>
    <property type="match status" value="2"/>
</dbReference>
<keyword evidence="3" id="KW-0812">Transmembrane</keyword>
<feature type="repeat" description="ANK" evidence="2">
    <location>
        <begin position="879"/>
        <end position="911"/>
    </location>
</feature>
<gene>
    <name evidence="6" type="ORF">N7482_002227</name>
</gene>
<dbReference type="RefSeq" id="XP_056547958.1">
    <property type="nucleotide sequence ID" value="XM_056684352.1"/>
</dbReference>
<dbReference type="Pfam" id="PF24883">
    <property type="entry name" value="NPHP3_N"/>
    <property type="match status" value="1"/>
</dbReference>
<evidence type="ECO:0000256" key="3">
    <source>
        <dbReference type="SAM" id="Phobius"/>
    </source>
</evidence>
<organism evidence="6 7">
    <name type="scientific">Penicillium canariense</name>
    <dbReference type="NCBI Taxonomy" id="189055"/>
    <lineage>
        <taxon>Eukaryota</taxon>
        <taxon>Fungi</taxon>
        <taxon>Dikarya</taxon>
        <taxon>Ascomycota</taxon>
        <taxon>Pezizomycotina</taxon>
        <taxon>Eurotiomycetes</taxon>
        <taxon>Eurotiomycetidae</taxon>
        <taxon>Eurotiales</taxon>
        <taxon>Aspergillaceae</taxon>
        <taxon>Penicillium</taxon>
    </lineage>
</organism>
<dbReference type="GeneID" id="81423528"/>
<accession>A0A9W9II92</accession>
<comment type="caution">
    <text evidence="6">The sequence shown here is derived from an EMBL/GenBank/DDBJ whole genome shotgun (WGS) entry which is preliminary data.</text>
</comment>
<dbReference type="Gene3D" id="3.40.50.300">
    <property type="entry name" value="P-loop containing nucleotide triphosphate hydrolases"/>
    <property type="match status" value="1"/>
</dbReference>
<dbReference type="PANTHER" id="PTHR46082">
    <property type="entry name" value="ATP/GTP-BINDING PROTEIN-RELATED"/>
    <property type="match status" value="1"/>
</dbReference>
<evidence type="ECO:0000313" key="7">
    <source>
        <dbReference type="Proteomes" id="UP001149163"/>
    </source>
</evidence>
<dbReference type="OrthoDB" id="20872at2759"/>
<feature type="domain" description="Nephrocystin 3-like N-terminal" evidence="5">
    <location>
        <begin position="353"/>
        <end position="529"/>
    </location>
</feature>
<dbReference type="Pfam" id="PF01048">
    <property type="entry name" value="PNP_UDP_1"/>
    <property type="match status" value="1"/>
</dbReference>
<dbReference type="Gene3D" id="3.40.50.1580">
    <property type="entry name" value="Nucleoside phosphorylase domain"/>
    <property type="match status" value="1"/>
</dbReference>
<dbReference type="Pfam" id="PF12796">
    <property type="entry name" value="Ank_2"/>
    <property type="match status" value="3"/>
</dbReference>
<keyword evidence="7" id="KW-1185">Reference proteome</keyword>
<name>A0A9W9II92_9EURO</name>
<keyword evidence="3" id="KW-0472">Membrane</keyword>
<evidence type="ECO:0000313" key="6">
    <source>
        <dbReference type="EMBL" id="KAJ5176350.1"/>
    </source>
</evidence>
<proteinExistence type="predicted"/>
<evidence type="ECO:0000256" key="2">
    <source>
        <dbReference type="PROSITE-ProRule" id="PRU00023"/>
    </source>
</evidence>
<evidence type="ECO:0000259" key="4">
    <source>
        <dbReference type="Pfam" id="PF01048"/>
    </source>
</evidence>
<dbReference type="InterPro" id="IPR053137">
    <property type="entry name" value="NLR-like"/>
</dbReference>
<dbReference type="InterPro" id="IPR000845">
    <property type="entry name" value="Nucleoside_phosphorylase_d"/>
</dbReference>
<feature type="repeat" description="ANK" evidence="2">
    <location>
        <begin position="1222"/>
        <end position="1254"/>
    </location>
</feature>
<keyword evidence="3" id="KW-1133">Transmembrane helix</keyword>
<evidence type="ECO:0000256" key="1">
    <source>
        <dbReference type="ARBA" id="ARBA00022737"/>
    </source>
</evidence>
<feature type="repeat" description="ANK" evidence="2">
    <location>
        <begin position="1187"/>
        <end position="1221"/>
    </location>
</feature>
<dbReference type="SMART" id="SM00248">
    <property type="entry name" value="ANK"/>
    <property type="match status" value="9"/>
</dbReference>
<feature type="domain" description="Nucleoside phosphorylase" evidence="4">
    <location>
        <begin position="12"/>
        <end position="122"/>
    </location>
</feature>
<dbReference type="Proteomes" id="UP001149163">
    <property type="component" value="Unassembled WGS sequence"/>
</dbReference>
<dbReference type="PANTHER" id="PTHR46082:SF11">
    <property type="entry name" value="AAA+ ATPASE DOMAIN-CONTAINING PROTEIN-RELATED"/>
    <property type="match status" value="1"/>
</dbReference>
<reference evidence="6" key="2">
    <citation type="journal article" date="2023" name="IMA Fungus">
        <title>Comparative genomic study of the Penicillium genus elucidates a diverse pangenome and 15 lateral gene transfer events.</title>
        <authorList>
            <person name="Petersen C."/>
            <person name="Sorensen T."/>
            <person name="Nielsen M.R."/>
            <person name="Sondergaard T.E."/>
            <person name="Sorensen J.L."/>
            <person name="Fitzpatrick D.A."/>
            <person name="Frisvad J.C."/>
            <person name="Nielsen K.L."/>
        </authorList>
    </citation>
    <scope>NUCLEOTIDE SEQUENCE</scope>
    <source>
        <strain evidence="6">IBT 26290</strain>
    </source>
</reference>
<dbReference type="InterPro" id="IPR035994">
    <property type="entry name" value="Nucleoside_phosphorylase_sf"/>
</dbReference>
<dbReference type="GO" id="GO:0009116">
    <property type="term" value="P:nucleoside metabolic process"/>
    <property type="evidence" value="ECO:0007669"/>
    <property type="project" value="InterPro"/>
</dbReference>
<keyword evidence="2" id="KW-0040">ANK repeat</keyword>
<dbReference type="InterPro" id="IPR002110">
    <property type="entry name" value="Ankyrin_rpt"/>
</dbReference>
<protein>
    <submittedName>
        <fullName evidence="6">Uncharacterized protein</fullName>
    </submittedName>
</protein>
<dbReference type="EMBL" id="JAPQKN010000001">
    <property type="protein sequence ID" value="KAJ5176350.1"/>
    <property type="molecule type" value="Genomic_DNA"/>
</dbReference>
<feature type="transmembrane region" description="Helical" evidence="3">
    <location>
        <begin position="56"/>
        <end position="76"/>
    </location>
</feature>
<dbReference type="InterPro" id="IPR027417">
    <property type="entry name" value="P-loop_NTPase"/>
</dbReference>
<sequence>MVPSLAPEDYTVAWICALPVELTAAKAMMDEFHKPLAPPRPDHNIYTLGRIKGHNVVVACLPLGVVGTTMAAIVLAEMRPTFPSLRHVLLVGIGGGVPSKTDIRLGDVVVSKPTAKGSGVIPYDCGKRLSAGRFQRAGCHDKPPRHLLQALSHIESDRPFEERPIGRCIVDVLASNEGMKYEFSRPDNDWLFHASYNHRSSVGNCLSCDQNQLVHRKPRSTDEPKVHYGLIGSGNLVMKDARERDRISQELDILCFEMEAAGLMDQYRCMVIRGICDYCDSHKNKQWQGYAALTAAVYARQLLSVVPGDDVRTESRDSEEEKENACLSSLFITDPCDDKNASKRVQGKRAPHTCEWILDTCELKSWFRSQDASDETHSDILWLYGNPGTGKSTMAITIAEQLSTEARFIDRRDVLAYFFCDSSVQERSTACAILRGLLYQMMRQHSHLLKHILPKFNVRKENLFKSFDALWGILMDIGYHDANCHVYCIIDALDECDQESQKMLLTQISLTFMETKARRPRIHFLITSRPYPEIKSALRSFNCKDLSSYQEVQQDLKIFIDAKVMQLTQAKEYSKNVARTVSRILSEKAEGTFLWVGIACNELADVLARDAITTLEALPRGLTSLYDRLLTTALEANENDKNKILQILRCVAVSRQPLTLVELSTACGLYENQDEHDRMIFTQGDVEMCRFMVVIQKGFVRLLHQSVKDFLLLAQGGSLINIPRANAVLANRCIDYLLFHVPSVEPSQSKEHNRGFFRYAVLYWPEHASAAQSEFNILPAHSCFFQLVSHEREKWRKAYNKERHFTCIPEEFSVLHMAAAWDITKVIYFVLDQVFISSIPLPFQKMAKYLPVSQGVKDCVTSLAGWNKVGTLINARDKTGRTPLHWAITKRHTESVDVLLQQGADLDLRDNESMCALHFAAANGYEQLGQKFFQSSQRLEAKDRYGRTPLLCAVENLQGGMIPRLVNAGAQVNSINDMHQNAAHLICQGSGNPDRYIRLDYFISQEIPICVCDKFNMTPFLYALGHLHEDLALLLLEKGYDVNFRICRQWCWRQTENDFVPCESDGKFDRPLKGDSSIGLTALHFTALNGIVGMSELLLDYDADPNAFDESGDTPLHLAIRGQIKGHKYADPWVTREYSVEWLTELIDDQGSEEAFETRKAIDQARERTVQLLLKSTAIDVSIANHDGERPLHVIPFRKGYACTVLSALIDSGAEVSSLNSMHQTCLHLASEAGNPDAVRILLNEGCDMTLLDMHGLSPVHYAVRHNHPDIVRLMFDSHQEQLSEFITQDNLLDKNILYHHVESEICSAEMVNLLLTYGCKMNKLDAQGNSVLSQYLSSFHLGIQYDVFQILLRHSGTEGIHWADSEQRNLLHLLMCQWDNDNIPILKDLSKFVDITAKDADGRGIEHHGAIHGAFNASLTRFLQEGGSLKLHEKDLMGKTPLEYAVEEADRERPSDLFGGQRWQESLQNLKDACRTD</sequence>
<dbReference type="PROSITE" id="PS50088">
    <property type="entry name" value="ANK_REPEAT"/>
    <property type="match status" value="6"/>
</dbReference>
<dbReference type="PROSITE" id="PS50297">
    <property type="entry name" value="ANK_REP_REGION"/>
    <property type="match status" value="4"/>
</dbReference>